<accession>A0ABX7G741</accession>
<dbReference type="EMBL" id="CP069213">
    <property type="protein sequence ID" value="QRH03182.1"/>
    <property type="molecule type" value="Genomic_DNA"/>
</dbReference>
<reference evidence="2 3" key="1">
    <citation type="journal article" date="2012" name="Antonie Van Leeuwenhoek">
        <title>Shewanella litorisediminis sp. nov., a gammaproteobacterium isolated from a tidal flat sediment.</title>
        <authorList>
            <person name="Lee M.H."/>
            <person name="Yoon J.H."/>
        </authorList>
    </citation>
    <scope>NUCLEOTIDE SEQUENCE [LARGE SCALE GENOMIC DNA]</scope>
    <source>
        <strain evidence="2 3">SMK1-12</strain>
    </source>
</reference>
<evidence type="ECO:0000313" key="3">
    <source>
        <dbReference type="Proteomes" id="UP000596252"/>
    </source>
</evidence>
<keyword evidence="1" id="KW-0812">Transmembrane</keyword>
<evidence type="ECO:0000256" key="1">
    <source>
        <dbReference type="SAM" id="Phobius"/>
    </source>
</evidence>
<evidence type="ECO:0000313" key="2">
    <source>
        <dbReference type="EMBL" id="QRH03182.1"/>
    </source>
</evidence>
<feature type="transmembrane region" description="Helical" evidence="1">
    <location>
        <begin position="103"/>
        <end position="124"/>
    </location>
</feature>
<organism evidence="2 3">
    <name type="scientific">Shewanella litorisediminis</name>
    <dbReference type="NCBI Taxonomy" id="1173586"/>
    <lineage>
        <taxon>Bacteria</taxon>
        <taxon>Pseudomonadati</taxon>
        <taxon>Pseudomonadota</taxon>
        <taxon>Gammaproteobacteria</taxon>
        <taxon>Alteromonadales</taxon>
        <taxon>Shewanellaceae</taxon>
        <taxon>Shewanella</taxon>
    </lineage>
</organism>
<dbReference type="RefSeq" id="WP_203326742.1">
    <property type="nucleotide sequence ID" value="NZ_CP069213.1"/>
</dbReference>
<keyword evidence="3" id="KW-1185">Reference proteome</keyword>
<gene>
    <name evidence="2" type="ORF">JQC75_07205</name>
</gene>
<keyword evidence="1" id="KW-1133">Transmembrane helix</keyword>
<protein>
    <submittedName>
        <fullName evidence="2">Uncharacterized protein</fullName>
    </submittedName>
</protein>
<name>A0ABX7G741_9GAMM</name>
<sequence>MNVGLLWVLVFASVYVLWLWRCFRWESQSFPRATLLAGLASTLIVLLTSVNLMLLAAALGVFAPSQTMLLCCVFSLFYGIKALWLAGLGWLGELPQALGSRWLWLGSAALSVTSLLACGLFDSISL</sequence>
<proteinExistence type="predicted"/>
<feature type="transmembrane region" description="Helical" evidence="1">
    <location>
        <begin position="35"/>
        <end position="61"/>
    </location>
</feature>
<keyword evidence="1" id="KW-0472">Membrane</keyword>
<feature type="transmembrane region" description="Helical" evidence="1">
    <location>
        <begin position="67"/>
        <end position="91"/>
    </location>
</feature>
<feature type="transmembrane region" description="Helical" evidence="1">
    <location>
        <begin position="6"/>
        <end position="23"/>
    </location>
</feature>
<dbReference type="Proteomes" id="UP000596252">
    <property type="component" value="Chromosome"/>
</dbReference>